<gene>
    <name evidence="1" type="ORF">ACFPM1_07830</name>
</gene>
<sequence length="75" mass="8429">MTAYDAIVRLVAENPALDEDEIGDLANDELDVDDDHARELLATALERGDVVQAGGHYWVMRKGEYAFHEYDHPIS</sequence>
<comment type="caution">
    <text evidence="1">The sequence shown here is derived from an EMBL/GenBank/DDBJ whole genome shotgun (WGS) entry which is preliminary data.</text>
</comment>
<protein>
    <recommendedName>
        <fullName evidence="3">MarR family transcriptional regulator</fullName>
    </recommendedName>
</protein>
<evidence type="ECO:0000313" key="2">
    <source>
        <dbReference type="Proteomes" id="UP001596118"/>
    </source>
</evidence>
<dbReference type="EMBL" id="JBHSKY010000007">
    <property type="protein sequence ID" value="MFC5278663.1"/>
    <property type="molecule type" value="Genomic_DNA"/>
</dbReference>
<organism evidence="1 2">
    <name type="scientific">Halorubrum rubrum</name>
    <dbReference type="NCBI Taxonomy" id="1126240"/>
    <lineage>
        <taxon>Archaea</taxon>
        <taxon>Methanobacteriati</taxon>
        <taxon>Methanobacteriota</taxon>
        <taxon>Stenosarchaea group</taxon>
        <taxon>Halobacteria</taxon>
        <taxon>Halobacteriales</taxon>
        <taxon>Haloferacaceae</taxon>
        <taxon>Halorubrum</taxon>
    </lineage>
</organism>
<proteinExistence type="predicted"/>
<dbReference type="AlphaFoldDB" id="A0ABD5R195"/>
<evidence type="ECO:0008006" key="3">
    <source>
        <dbReference type="Google" id="ProtNLM"/>
    </source>
</evidence>
<keyword evidence="2" id="KW-1185">Reference proteome</keyword>
<dbReference type="RefSeq" id="WP_256411070.1">
    <property type="nucleotide sequence ID" value="NZ_JANHDM010000003.1"/>
</dbReference>
<reference evidence="1 2" key="1">
    <citation type="journal article" date="2019" name="Int. J. Syst. Evol. Microbiol.">
        <title>The Global Catalogue of Microorganisms (GCM) 10K type strain sequencing project: providing services to taxonomists for standard genome sequencing and annotation.</title>
        <authorList>
            <consortium name="The Broad Institute Genomics Platform"/>
            <consortium name="The Broad Institute Genome Sequencing Center for Infectious Disease"/>
            <person name="Wu L."/>
            <person name="Ma J."/>
        </authorList>
    </citation>
    <scope>NUCLEOTIDE SEQUENCE [LARGE SCALE GENOMIC DNA]</scope>
    <source>
        <strain evidence="1 2">CGMCC 1.12124</strain>
    </source>
</reference>
<accession>A0ABD5R195</accession>
<name>A0ABD5R195_9EURY</name>
<evidence type="ECO:0000313" key="1">
    <source>
        <dbReference type="EMBL" id="MFC5278663.1"/>
    </source>
</evidence>
<dbReference type="Proteomes" id="UP001596118">
    <property type="component" value="Unassembled WGS sequence"/>
</dbReference>